<keyword evidence="1" id="KW-0479">Metal-binding</keyword>
<dbReference type="Gene3D" id="3.30.70.20">
    <property type="match status" value="1"/>
</dbReference>
<feature type="domain" description="4Fe-4S ferredoxin-type" evidence="4">
    <location>
        <begin position="291"/>
        <end position="318"/>
    </location>
</feature>
<evidence type="ECO:0000256" key="2">
    <source>
        <dbReference type="ARBA" id="ARBA00023004"/>
    </source>
</evidence>
<dbReference type="CDD" id="cd19100">
    <property type="entry name" value="AKR_unchar"/>
    <property type="match status" value="1"/>
</dbReference>
<dbReference type="AlphaFoldDB" id="A0A1M6LQM1"/>
<dbReference type="SUPFAM" id="SSF51430">
    <property type="entry name" value="NAD(P)-linked oxidoreductase"/>
    <property type="match status" value="1"/>
</dbReference>
<dbReference type="Pfam" id="PF13237">
    <property type="entry name" value="Fer4_10"/>
    <property type="match status" value="1"/>
</dbReference>
<dbReference type="InterPro" id="IPR017896">
    <property type="entry name" value="4Fe4S_Fe-S-bd"/>
</dbReference>
<keyword evidence="2" id="KW-0408">Iron</keyword>
<dbReference type="GO" id="GO:0051536">
    <property type="term" value="F:iron-sulfur cluster binding"/>
    <property type="evidence" value="ECO:0007669"/>
    <property type="project" value="UniProtKB-KW"/>
</dbReference>
<dbReference type="InterPro" id="IPR020471">
    <property type="entry name" value="AKR"/>
</dbReference>
<dbReference type="STRING" id="1121266.SAMN02745883_00306"/>
<keyword evidence="6" id="KW-1185">Reference proteome</keyword>
<evidence type="ECO:0000313" key="6">
    <source>
        <dbReference type="Proteomes" id="UP000184082"/>
    </source>
</evidence>
<sequence>MNMQYNILGKTNIRVSKLCFGGLTVGPLQANLPLEEGARVIREAFDRGVNFIDTAELYKTYGYINKALGNKYRNDIVIATKSYAYSKETAEKSLKKALDELNRDYIDIFLLHEQENEYTLKGHYEALEYFIKMKEKGIIRAVGISTHTIAAVKASINMDEIEVIHPIINKNGLGIQDGTVDEMVEVLKLAKDKGKGIYGMKPLGGGNLLNNIDECFEFVLNLPFLDSIAVGMQRVEEVIANVCRFNGEKVPKEIEDKLSRQNRRLHIDFWCERCGRCVEACKANALRIENDKVVVDKDKCVLCGYCSSYCPLFCIKVV</sequence>
<keyword evidence="3" id="KW-0411">Iron-sulfur</keyword>
<reference evidence="5 6" key="1">
    <citation type="submission" date="2016-11" db="EMBL/GenBank/DDBJ databases">
        <authorList>
            <person name="Jaros S."/>
            <person name="Januszkiewicz K."/>
            <person name="Wedrychowicz H."/>
        </authorList>
    </citation>
    <scope>NUCLEOTIDE SEQUENCE [LARGE SCALE GENOMIC DNA]</scope>
    <source>
        <strain evidence="5 6">DSM 14501</strain>
    </source>
</reference>
<dbReference type="InterPro" id="IPR036812">
    <property type="entry name" value="NAD(P)_OxRdtase_dom_sf"/>
</dbReference>
<dbReference type="EMBL" id="FRAJ01000003">
    <property type="protein sequence ID" value="SHJ73518.1"/>
    <property type="molecule type" value="Genomic_DNA"/>
</dbReference>
<organism evidence="5 6">
    <name type="scientific">Caminicella sporogenes DSM 14501</name>
    <dbReference type="NCBI Taxonomy" id="1121266"/>
    <lineage>
        <taxon>Bacteria</taxon>
        <taxon>Bacillati</taxon>
        <taxon>Bacillota</taxon>
        <taxon>Clostridia</taxon>
        <taxon>Peptostreptococcales</taxon>
        <taxon>Caminicellaceae</taxon>
        <taxon>Caminicella</taxon>
    </lineage>
</organism>
<dbReference type="PANTHER" id="PTHR43312">
    <property type="entry name" value="D-THREO-ALDOSE 1-DEHYDROGENASE"/>
    <property type="match status" value="1"/>
</dbReference>
<dbReference type="InterPro" id="IPR023210">
    <property type="entry name" value="NADP_OxRdtase_dom"/>
</dbReference>
<evidence type="ECO:0000256" key="1">
    <source>
        <dbReference type="ARBA" id="ARBA00022723"/>
    </source>
</evidence>
<accession>A0A1M6LQM1</accession>
<dbReference type="InterPro" id="IPR017900">
    <property type="entry name" value="4Fe4S_Fe_S_CS"/>
</dbReference>
<dbReference type="Pfam" id="PF00248">
    <property type="entry name" value="Aldo_ket_red"/>
    <property type="match status" value="1"/>
</dbReference>
<evidence type="ECO:0000259" key="4">
    <source>
        <dbReference type="PROSITE" id="PS51379"/>
    </source>
</evidence>
<dbReference type="PANTHER" id="PTHR43312:SF1">
    <property type="entry name" value="NADP-DEPENDENT OXIDOREDUCTASE DOMAIN-CONTAINING PROTEIN"/>
    <property type="match status" value="1"/>
</dbReference>
<evidence type="ECO:0000256" key="3">
    <source>
        <dbReference type="ARBA" id="ARBA00023014"/>
    </source>
</evidence>
<dbReference type="PROSITE" id="PS51379">
    <property type="entry name" value="4FE4S_FER_2"/>
    <property type="match status" value="2"/>
</dbReference>
<dbReference type="PRINTS" id="PR00069">
    <property type="entry name" value="ALDKETRDTASE"/>
</dbReference>
<evidence type="ECO:0000313" key="5">
    <source>
        <dbReference type="EMBL" id="SHJ73518.1"/>
    </source>
</evidence>
<protein>
    <submittedName>
        <fullName evidence="5">Predicted oxidoreductase of the aldo/keto reductase family</fullName>
    </submittedName>
</protein>
<dbReference type="Proteomes" id="UP000184082">
    <property type="component" value="Unassembled WGS sequence"/>
</dbReference>
<dbReference type="PROSITE" id="PS00198">
    <property type="entry name" value="4FE4S_FER_1"/>
    <property type="match status" value="1"/>
</dbReference>
<name>A0A1M6LQM1_9FIRM</name>
<dbReference type="GO" id="GO:0046872">
    <property type="term" value="F:metal ion binding"/>
    <property type="evidence" value="ECO:0007669"/>
    <property type="project" value="UniProtKB-KW"/>
</dbReference>
<dbReference type="GO" id="GO:0016491">
    <property type="term" value="F:oxidoreductase activity"/>
    <property type="evidence" value="ECO:0007669"/>
    <property type="project" value="InterPro"/>
</dbReference>
<proteinExistence type="predicted"/>
<feature type="domain" description="4Fe-4S ferredoxin-type" evidence="4">
    <location>
        <begin position="263"/>
        <end position="290"/>
    </location>
</feature>
<dbReference type="InterPro" id="IPR053135">
    <property type="entry name" value="AKR2_Oxidoreductase"/>
</dbReference>
<dbReference type="SUPFAM" id="SSF54862">
    <property type="entry name" value="4Fe-4S ferredoxins"/>
    <property type="match status" value="1"/>
</dbReference>
<dbReference type="Gene3D" id="3.20.20.100">
    <property type="entry name" value="NADP-dependent oxidoreductase domain"/>
    <property type="match status" value="1"/>
</dbReference>
<gene>
    <name evidence="5" type="ORF">SAMN02745883_00306</name>
</gene>